<dbReference type="GO" id="GO:1990228">
    <property type="term" value="C:sulfurtransferase complex"/>
    <property type="evidence" value="ECO:0007669"/>
    <property type="project" value="TreeGrafter"/>
</dbReference>
<evidence type="ECO:0000313" key="2">
    <source>
        <dbReference type="Proteomes" id="UP000320813"/>
    </source>
</evidence>
<dbReference type="PANTHER" id="PTHR37526">
    <property type="entry name" value="PROTEIN TUSB"/>
    <property type="match status" value="1"/>
</dbReference>
<protein>
    <submittedName>
        <fullName evidence="1">Sulfurtransferase complex subunit TusB</fullName>
    </submittedName>
</protein>
<dbReference type="InterPro" id="IPR007215">
    <property type="entry name" value="Sulphur_relay_TusB/DsrH"/>
</dbReference>
<dbReference type="PANTHER" id="PTHR37526:SF1">
    <property type="entry name" value="PROTEIN TUSB"/>
    <property type="match status" value="1"/>
</dbReference>
<dbReference type="GO" id="GO:0002143">
    <property type="term" value="P:tRNA wobble position uridine thiolation"/>
    <property type="evidence" value="ECO:0007669"/>
    <property type="project" value="InterPro"/>
</dbReference>
<dbReference type="GO" id="GO:0016740">
    <property type="term" value="F:transferase activity"/>
    <property type="evidence" value="ECO:0007669"/>
    <property type="project" value="UniProtKB-KW"/>
</dbReference>
<dbReference type="EMBL" id="SGBD01000001">
    <property type="protein sequence ID" value="RZD14983.1"/>
    <property type="molecule type" value="Genomic_DNA"/>
</dbReference>
<proteinExistence type="predicted"/>
<dbReference type="InterPro" id="IPR027396">
    <property type="entry name" value="DsrEFH-like"/>
</dbReference>
<dbReference type="NCBIfam" id="TIGR03011">
    <property type="entry name" value="sulf_tusB_dsrH"/>
    <property type="match status" value="1"/>
</dbReference>
<accession>A0A519BCH3</accession>
<evidence type="ECO:0000313" key="1">
    <source>
        <dbReference type="EMBL" id="RZD14983.1"/>
    </source>
</evidence>
<gene>
    <name evidence="1" type="primary">dsrH</name>
    <name evidence="1" type="ORF">EVJ47_01515</name>
</gene>
<comment type="caution">
    <text evidence="1">The sequence shown here is derived from an EMBL/GenBank/DDBJ whole genome shotgun (WGS) entry which is preliminary data.</text>
</comment>
<reference evidence="1 2" key="1">
    <citation type="submission" date="2019-01" db="EMBL/GenBank/DDBJ databases">
        <title>Insights into ecological role of a new deltaproteobacterial order Candidatus Sinidesulfobacterales (Sva0485) by metagenomics and metatranscriptomics.</title>
        <authorList>
            <person name="Tan S."/>
            <person name="Liu J."/>
            <person name="Fang Y."/>
            <person name="Hedlund B.P."/>
            <person name="Lian Z.H."/>
            <person name="Huang L.Y."/>
            <person name="Li J.T."/>
            <person name="Huang L.N."/>
            <person name="Li W.J."/>
            <person name="Jiang H.C."/>
            <person name="Dong H.L."/>
            <person name="Shu W.S."/>
        </authorList>
    </citation>
    <scope>NUCLEOTIDE SEQUENCE [LARGE SCALE GENOMIC DNA]</scope>
    <source>
        <strain evidence="1">AP3</strain>
    </source>
</reference>
<dbReference type="Pfam" id="PF04077">
    <property type="entry name" value="DsrH"/>
    <property type="match status" value="1"/>
</dbReference>
<dbReference type="AlphaFoldDB" id="A0A519BCH3"/>
<dbReference type="SUPFAM" id="SSF75169">
    <property type="entry name" value="DsrEFH-like"/>
    <property type="match status" value="1"/>
</dbReference>
<name>A0A519BCH3_9DELT</name>
<keyword evidence="1" id="KW-0808">Transferase</keyword>
<dbReference type="Proteomes" id="UP000320813">
    <property type="component" value="Unassembled WGS sequence"/>
</dbReference>
<organism evidence="1 2">
    <name type="scientific">Candidatus Acidulodesulfobacterium ferriphilum</name>
    <dbReference type="NCBI Taxonomy" id="2597223"/>
    <lineage>
        <taxon>Bacteria</taxon>
        <taxon>Deltaproteobacteria</taxon>
        <taxon>Candidatus Acidulodesulfobacterales</taxon>
        <taxon>Candidatus Acidulodesulfobacterium</taxon>
    </lineage>
</organism>
<sequence length="99" mass="11137">MLHIVKKSPYESSALNNAINYIRQGDIMLLTEDGVYAAKKGGKFSNLINEVLQKNHVYCLLADAKARGILESEVIENVKLLDYNGFVEKVVEHNPMTWA</sequence>
<dbReference type="Gene3D" id="3.40.1260.10">
    <property type="entry name" value="DsrEFH-like"/>
    <property type="match status" value="1"/>
</dbReference>